<dbReference type="GO" id="GO:0005829">
    <property type="term" value="C:cytosol"/>
    <property type="evidence" value="ECO:0007669"/>
    <property type="project" value="TreeGrafter"/>
</dbReference>
<keyword evidence="10" id="KW-1185">Reference proteome</keyword>
<evidence type="ECO:0000256" key="4">
    <source>
        <dbReference type="ARBA" id="ARBA00023235"/>
    </source>
</evidence>
<protein>
    <recommendedName>
        <fullName evidence="5">Alanine racemase</fullName>
        <ecNumber evidence="5">5.1.1.1</ecNumber>
    </recommendedName>
</protein>
<dbReference type="FunFam" id="2.40.37.10:FF:000006">
    <property type="entry name" value="Alanine racemase"/>
    <property type="match status" value="1"/>
</dbReference>
<evidence type="ECO:0000256" key="7">
    <source>
        <dbReference type="PIRSR" id="PIRSR600821-52"/>
    </source>
</evidence>
<dbReference type="SMART" id="SM01005">
    <property type="entry name" value="Ala_racemase_C"/>
    <property type="match status" value="1"/>
</dbReference>
<keyword evidence="4 5" id="KW-0413">Isomerase</keyword>
<comment type="cofactor">
    <cofactor evidence="2 5 6">
        <name>pyridoxal 5'-phosphate</name>
        <dbReference type="ChEBI" id="CHEBI:597326"/>
    </cofactor>
</comment>
<sequence length="390" mass="43219">MLTKRDLRPVWAEINLDNLKNNISEVRRVVKKDTLVCAVIKANGYGHGAVDIAATLLSNGADRLAVATLTEAMELRRAAVDAPLLVLGYTPEEQAHIVIENNILQTVYSLSQAKELSEAAKTLNNTVKLHLKIDTGMSRLGFNVSDETIEEIKEISMLSNVEIEGIYTHFATADEEDKSFTLLQFNRFKGLIERLEAIDIFIPIKHVSNSAAIIDLPEMNLDMVRAGIMLYGLYPSKEVNHNAVNLKQVMSLKARVSQVKNLPPNTGVSYGLVYKTEGERKIATLPIGYADGFTRLLTGKVKVSINGKKIPIVGRICMDQSMADATGLEVKAGDEVIIFGEDTKVAPTVDDFAEILKTINYEIVCMVGRRVPRVYLENNKLLHIRDNLLE</sequence>
<comment type="pathway">
    <text evidence="5">Amino-acid biosynthesis; D-alanine biosynthesis; D-alanine from L-alanine: step 1/1.</text>
</comment>
<feature type="binding site" evidence="5 7">
    <location>
        <position position="139"/>
    </location>
    <ligand>
        <name>substrate</name>
    </ligand>
</feature>
<dbReference type="InterPro" id="IPR020622">
    <property type="entry name" value="Ala_racemase_pyridoxalP-BS"/>
</dbReference>
<dbReference type="FunFam" id="3.20.20.10:FF:000002">
    <property type="entry name" value="Alanine racemase"/>
    <property type="match status" value="1"/>
</dbReference>
<dbReference type="PANTHER" id="PTHR30511:SF0">
    <property type="entry name" value="ALANINE RACEMASE, CATABOLIC-RELATED"/>
    <property type="match status" value="1"/>
</dbReference>
<comment type="function">
    <text evidence="5">Catalyzes the interconversion of L-alanine and D-alanine. May also act on other amino acids.</text>
</comment>
<dbReference type="EMBL" id="WBZC01000031">
    <property type="protein sequence ID" value="KAB3534162.1"/>
    <property type="molecule type" value="Genomic_DNA"/>
</dbReference>
<proteinExistence type="inferred from homology"/>
<dbReference type="InterPro" id="IPR011079">
    <property type="entry name" value="Ala_racemase_C"/>
</dbReference>
<dbReference type="GO" id="GO:0009252">
    <property type="term" value="P:peptidoglycan biosynthetic process"/>
    <property type="evidence" value="ECO:0007669"/>
    <property type="project" value="TreeGrafter"/>
</dbReference>
<evidence type="ECO:0000313" key="10">
    <source>
        <dbReference type="Proteomes" id="UP000432715"/>
    </source>
</evidence>
<reference evidence="9 10" key="1">
    <citation type="submission" date="2019-10" db="EMBL/GenBank/DDBJ databases">
        <title>Alkaliphilus serpentinus sp. nov. and Alkaliphilus pronyensis sp. nov., two novel anaerobic alkaliphilic species isolated from the serpentinized-hosted hydrothermal field of the Prony Bay (New Caledonia).</title>
        <authorList>
            <person name="Postec A."/>
        </authorList>
    </citation>
    <scope>NUCLEOTIDE SEQUENCE [LARGE SCALE GENOMIC DNA]</scope>
    <source>
        <strain evidence="9 10">LacV</strain>
    </source>
</reference>
<dbReference type="UniPathway" id="UPA00042">
    <property type="reaction ID" value="UER00497"/>
</dbReference>
<dbReference type="InterPro" id="IPR009006">
    <property type="entry name" value="Ala_racemase/Decarboxylase_C"/>
</dbReference>
<dbReference type="Pfam" id="PF00842">
    <property type="entry name" value="Ala_racemase_C"/>
    <property type="match status" value="1"/>
</dbReference>
<dbReference type="EC" id="5.1.1.1" evidence="5"/>
<feature type="modified residue" description="N6-(pyridoxal phosphate)lysine" evidence="5 6">
    <location>
        <position position="41"/>
    </location>
</feature>
<dbReference type="CDD" id="cd00430">
    <property type="entry name" value="PLPDE_III_AR"/>
    <property type="match status" value="1"/>
</dbReference>
<dbReference type="Gene3D" id="3.20.20.10">
    <property type="entry name" value="Alanine racemase"/>
    <property type="match status" value="1"/>
</dbReference>
<evidence type="ECO:0000256" key="1">
    <source>
        <dbReference type="ARBA" id="ARBA00000316"/>
    </source>
</evidence>
<evidence type="ECO:0000256" key="5">
    <source>
        <dbReference type="HAMAP-Rule" id="MF_01201"/>
    </source>
</evidence>
<evidence type="ECO:0000256" key="3">
    <source>
        <dbReference type="ARBA" id="ARBA00022898"/>
    </source>
</evidence>
<feature type="active site" description="Proton acceptor; specific for L-alanine" evidence="5">
    <location>
        <position position="270"/>
    </location>
</feature>
<gene>
    <name evidence="9" type="ORF">F8154_09500</name>
</gene>
<dbReference type="RefSeq" id="WP_151861383.1">
    <property type="nucleotide sequence ID" value="NZ_WBZC01000031.1"/>
</dbReference>
<dbReference type="InterPro" id="IPR000821">
    <property type="entry name" value="Ala_racemase"/>
</dbReference>
<dbReference type="PROSITE" id="PS00395">
    <property type="entry name" value="ALANINE_RACEMASE"/>
    <property type="match status" value="1"/>
</dbReference>
<dbReference type="GO" id="GO:0030170">
    <property type="term" value="F:pyridoxal phosphate binding"/>
    <property type="evidence" value="ECO:0007669"/>
    <property type="project" value="UniProtKB-UniRule"/>
</dbReference>
<evidence type="ECO:0000256" key="6">
    <source>
        <dbReference type="PIRSR" id="PIRSR600821-50"/>
    </source>
</evidence>
<name>A0A6I0F4B6_9FIRM</name>
<organism evidence="9 10">
    <name type="scientific">Alkaliphilus pronyensis</name>
    <dbReference type="NCBI Taxonomy" id="1482732"/>
    <lineage>
        <taxon>Bacteria</taxon>
        <taxon>Bacillati</taxon>
        <taxon>Bacillota</taxon>
        <taxon>Clostridia</taxon>
        <taxon>Peptostreptococcales</taxon>
        <taxon>Natronincolaceae</taxon>
        <taxon>Alkaliphilus</taxon>
    </lineage>
</organism>
<dbReference type="GO" id="GO:0030632">
    <property type="term" value="P:D-alanine biosynthetic process"/>
    <property type="evidence" value="ECO:0007669"/>
    <property type="project" value="UniProtKB-UniRule"/>
</dbReference>
<dbReference type="InterPro" id="IPR001608">
    <property type="entry name" value="Ala_racemase_N"/>
</dbReference>
<evidence type="ECO:0000259" key="8">
    <source>
        <dbReference type="SMART" id="SM01005"/>
    </source>
</evidence>
<accession>A0A6I0F4B6</accession>
<feature type="active site" description="Proton acceptor; specific for D-alanine" evidence="5">
    <location>
        <position position="41"/>
    </location>
</feature>
<dbReference type="SUPFAM" id="SSF51419">
    <property type="entry name" value="PLP-binding barrel"/>
    <property type="match status" value="1"/>
</dbReference>
<keyword evidence="3 5" id="KW-0663">Pyridoxal phosphate</keyword>
<dbReference type="InterPro" id="IPR029066">
    <property type="entry name" value="PLP-binding_barrel"/>
</dbReference>
<comment type="caution">
    <text evidence="9">The sequence shown here is derived from an EMBL/GenBank/DDBJ whole genome shotgun (WGS) entry which is preliminary data.</text>
</comment>
<evidence type="ECO:0000256" key="2">
    <source>
        <dbReference type="ARBA" id="ARBA00001933"/>
    </source>
</evidence>
<dbReference type="Proteomes" id="UP000432715">
    <property type="component" value="Unassembled WGS sequence"/>
</dbReference>
<feature type="domain" description="Alanine racemase C-terminal" evidence="8">
    <location>
        <begin position="249"/>
        <end position="376"/>
    </location>
</feature>
<evidence type="ECO:0000313" key="9">
    <source>
        <dbReference type="EMBL" id="KAB3534162.1"/>
    </source>
</evidence>
<comment type="catalytic activity">
    <reaction evidence="1 5">
        <text>L-alanine = D-alanine</text>
        <dbReference type="Rhea" id="RHEA:20249"/>
        <dbReference type="ChEBI" id="CHEBI:57416"/>
        <dbReference type="ChEBI" id="CHEBI:57972"/>
        <dbReference type="EC" id="5.1.1.1"/>
    </reaction>
</comment>
<dbReference type="PANTHER" id="PTHR30511">
    <property type="entry name" value="ALANINE RACEMASE"/>
    <property type="match status" value="1"/>
</dbReference>
<dbReference type="HAMAP" id="MF_01201">
    <property type="entry name" value="Ala_racemase"/>
    <property type="match status" value="1"/>
</dbReference>
<dbReference type="GO" id="GO:0008784">
    <property type="term" value="F:alanine racemase activity"/>
    <property type="evidence" value="ECO:0007669"/>
    <property type="project" value="UniProtKB-UniRule"/>
</dbReference>
<dbReference type="SUPFAM" id="SSF50621">
    <property type="entry name" value="Alanine racemase C-terminal domain-like"/>
    <property type="match status" value="1"/>
</dbReference>
<dbReference type="NCBIfam" id="TIGR00492">
    <property type="entry name" value="alr"/>
    <property type="match status" value="1"/>
</dbReference>
<comment type="similarity">
    <text evidence="5">Belongs to the alanine racemase family.</text>
</comment>
<dbReference type="Pfam" id="PF01168">
    <property type="entry name" value="Ala_racemase_N"/>
    <property type="match status" value="1"/>
</dbReference>
<dbReference type="OrthoDB" id="9813814at2"/>
<dbReference type="PRINTS" id="PR00992">
    <property type="entry name" value="ALARACEMASE"/>
</dbReference>
<dbReference type="Gene3D" id="2.40.37.10">
    <property type="entry name" value="Lyase, Ornithine Decarboxylase, Chain A, domain 1"/>
    <property type="match status" value="1"/>
</dbReference>
<feature type="binding site" evidence="5 7">
    <location>
        <position position="318"/>
    </location>
    <ligand>
        <name>substrate</name>
    </ligand>
</feature>
<dbReference type="AlphaFoldDB" id="A0A6I0F4B6"/>